<evidence type="ECO:0000313" key="7">
    <source>
        <dbReference type="Proteomes" id="UP000750334"/>
    </source>
</evidence>
<organism evidence="6 7">
    <name type="scientific">Maudiozyma exigua</name>
    <name type="common">Yeast</name>
    <name type="synonym">Kazachstania exigua</name>
    <dbReference type="NCBI Taxonomy" id="34358"/>
    <lineage>
        <taxon>Eukaryota</taxon>
        <taxon>Fungi</taxon>
        <taxon>Dikarya</taxon>
        <taxon>Ascomycota</taxon>
        <taxon>Saccharomycotina</taxon>
        <taxon>Saccharomycetes</taxon>
        <taxon>Saccharomycetales</taxon>
        <taxon>Saccharomycetaceae</taxon>
        <taxon>Maudiozyma</taxon>
    </lineage>
</organism>
<keyword evidence="4" id="KW-0560">Oxidoreductase</keyword>
<reference evidence="6 7" key="1">
    <citation type="submission" date="2020-11" db="EMBL/GenBank/DDBJ databases">
        <title>Kefir isolates.</title>
        <authorList>
            <person name="Marcisauskas S."/>
            <person name="Kim Y."/>
            <person name="Blasche S."/>
        </authorList>
    </citation>
    <scope>NUCLEOTIDE SEQUENCE [LARGE SCALE GENOMIC DNA]</scope>
    <source>
        <strain evidence="6 7">OG2</strain>
    </source>
</reference>
<feature type="domain" description="NADH:flavin oxidoreductase/NADH oxidase N-terminal" evidence="5">
    <location>
        <begin position="17"/>
        <end position="369"/>
    </location>
</feature>
<accession>A0A9P6WFU5</accession>
<proteinExistence type="inferred from homology"/>
<name>A0A9P6WFU5_MAUEX</name>
<dbReference type="Gene3D" id="3.20.20.70">
    <property type="entry name" value="Aldolase class I"/>
    <property type="match status" value="1"/>
</dbReference>
<dbReference type="InterPro" id="IPR001155">
    <property type="entry name" value="OxRdtase_FMN_N"/>
</dbReference>
<protein>
    <submittedName>
        <fullName evidence="6">NADPH dehydrogenase</fullName>
    </submittedName>
</protein>
<dbReference type="InterPro" id="IPR013785">
    <property type="entry name" value="Aldolase_TIM"/>
</dbReference>
<dbReference type="AlphaFoldDB" id="A0A9P6WFU5"/>
<evidence type="ECO:0000313" key="6">
    <source>
        <dbReference type="EMBL" id="KAG0672653.1"/>
    </source>
</evidence>
<comment type="similarity">
    <text evidence="2">Belongs to the NADH:flavin oxidoreductase/NADH oxidase family.</text>
</comment>
<dbReference type="SUPFAM" id="SSF51395">
    <property type="entry name" value="FMN-linked oxidoreductases"/>
    <property type="match status" value="1"/>
</dbReference>
<evidence type="ECO:0000256" key="1">
    <source>
        <dbReference type="ARBA" id="ARBA00001917"/>
    </source>
</evidence>
<dbReference type="CDD" id="cd02933">
    <property type="entry name" value="OYE_like_FMN"/>
    <property type="match status" value="1"/>
</dbReference>
<dbReference type="Pfam" id="PF00724">
    <property type="entry name" value="Oxidored_FMN"/>
    <property type="match status" value="1"/>
</dbReference>
<evidence type="ECO:0000256" key="4">
    <source>
        <dbReference type="ARBA" id="ARBA00023002"/>
    </source>
</evidence>
<evidence type="ECO:0000256" key="3">
    <source>
        <dbReference type="ARBA" id="ARBA00022643"/>
    </source>
</evidence>
<dbReference type="OrthoDB" id="276546at2759"/>
<gene>
    <name evidence="6" type="primary">OYE2_1</name>
    <name evidence="6" type="ORF">C6P45_000084</name>
</gene>
<dbReference type="GO" id="GO:0010181">
    <property type="term" value="F:FMN binding"/>
    <property type="evidence" value="ECO:0007669"/>
    <property type="project" value="InterPro"/>
</dbReference>
<dbReference type="EMBL" id="PUHR01000001">
    <property type="protein sequence ID" value="KAG0672653.1"/>
    <property type="molecule type" value="Genomic_DNA"/>
</dbReference>
<dbReference type="InterPro" id="IPR045247">
    <property type="entry name" value="Oye-like"/>
</dbReference>
<keyword evidence="3" id="KW-0288">FMN</keyword>
<keyword evidence="3" id="KW-0285">Flavoprotein</keyword>
<keyword evidence="7" id="KW-1185">Reference proteome</keyword>
<evidence type="ECO:0000259" key="5">
    <source>
        <dbReference type="Pfam" id="PF00724"/>
    </source>
</evidence>
<dbReference type="PANTHER" id="PTHR22893:SF91">
    <property type="entry name" value="NADPH DEHYDROGENASE 2-RELATED"/>
    <property type="match status" value="1"/>
</dbReference>
<sequence length="400" mass="45027">MPFNKDFKPVALKDTNLFKGIKVGNMELNHRAVMPPLTRMRAKHPGNVPNTELAAEYYGQRTREPGTLVITEATFISKKAGGYDNAPGIWSQEQVEAWKPIFKKVHDNKSYIFMQLWTLGRQSEADTLARDGLPYVSASDNIYIDDQFKEIAEKAKNPQRALTVPEIKEYIEDFKLAARNAVAAGADGVEVHSAFGYLLNQFLDPKSNHRTDEYGGSIENRARFVLEAVDAVIGEIGAERVGIRMTPWGVYGSMSGGHDRTLLAQFAYFIGELEKRARDGKKMAYIHLSEPRVTNPWLAEGEGEYKEGSNDFAYSIWKGPIIRAGNLALHPDDVKKLVNDNDRTLVAFGRYWIANPDLPHRLAQGLPLNAYDRNTFYDPSAKGYTDYPTYGEALKLKWDN</sequence>
<dbReference type="GO" id="GO:0003959">
    <property type="term" value="F:NADPH dehydrogenase activity"/>
    <property type="evidence" value="ECO:0007669"/>
    <property type="project" value="UniProtKB-ARBA"/>
</dbReference>
<dbReference type="PANTHER" id="PTHR22893">
    <property type="entry name" value="NADH OXIDOREDUCTASE-RELATED"/>
    <property type="match status" value="1"/>
</dbReference>
<dbReference type="Proteomes" id="UP000750334">
    <property type="component" value="Unassembled WGS sequence"/>
</dbReference>
<evidence type="ECO:0000256" key="2">
    <source>
        <dbReference type="ARBA" id="ARBA00005979"/>
    </source>
</evidence>
<comment type="cofactor">
    <cofactor evidence="1">
        <name>FMN</name>
        <dbReference type="ChEBI" id="CHEBI:58210"/>
    </cofactor>
</comment>
<comment type="caution">
    <text evidence="6">The sequence shown here is derived from an EMBL/GenBank/DDBJ whole genome shotgun (WGS) entry which is preliminary data.</text>
</comment>
<dbReference type="GO" id="GO:0006915">
    <property type="term" value="P:apoptotic process"/>
    <property type="evidence" value="ECO:0007669"/>
    <property type="project" value="UniProtKB-ARBA"/>
</dbReference>
<dbReference type="FunFam" id="3.20.20.70:FF:000138">
    <property type="entry name" value="NADPH dehydrogenase 1"/>
    <property type="match status" value="1"/>
</dbReference>